<evidence type="ECO:0000256" key="2">
    <source>
        <dbReference type="ARBA" id="ARBA00022980"/>
    </source>
</evidence>
<proteinExistence type="inferred from homology"/>
<dbReference type="Gene3D" id="3.30.420.100">
    <property type="match status" value="1"/>
</dbReference>
<dbReference type="SUPFAM" id="SSF53137">
    <property type="entry name" value="Translational machinery components"/>
    <property type="match status" value="1"/>
</dbReference>
<dbReference type="EMBL" id="JAUIZM010000001">
    <property type="protein sequence ID" value="KAK1400510.1"/>
    <property type="molecule type" value="Genomic_DNA"/>
</dbReference>
<evidence type="ECO:0000313" key="5">
    <source>
        <dbReference type="Proteomes" id="UP001237642"/>
    </source>
</evidence>
<dbReference type="GO" id="GO:0005840">
    <property type="term" value="C:ribosome"/>
    <property type="evidence" value="ECO:0007669"/>
    <property type="project" value="UniProtKB-KW"/>
</dbReference>
<dbReference type="InterPro" id="IPR005484">
    <property type="entry name" value="Ribosomal_uL18_bac/plant/anim"/>
</dbReference>
<name>A0AAD8JDK9_9APIA</name>
<evidence type="ECO:0000313" key="4">
    <source>
        <dbReference type="EMBL" id="KAK1400510.1"/>
    </source>
</evidence>
<comment type="similarity">
    <text evidence="1">Belongs to the universal ribosomal protein uL18 family.</text>
</comment>
<protein>
    <submittedName>
        <fullName evidence="4">Ribosomal protein L18</fullName>
    </submittedName>
</protein>
<evidence type="ECO:0000256" key="3">
    <source>
        <dbReference type="ARBA" id="ARBA00023274"/>
    </source>
</evidence>
<dbReference type="GO" id="GO:1990904">
    <property type="term" value="C:ribonucleoprotein complex"/>
    <property type="evidence" value="ECO:0007669"/>
    <property type="project" value="UniProtKB-KW"/>
</dbReference>
<accession>A0AAD8JDK9</accession>
<keyword evidence="2 4" id="KW-0689">Ribosomal protein</keyword>
<dbReference type="AlphaFoldDB" id="A0AAD8JDK9"/>
<dbReference type="GO" id="GO:0008097">
    <property type="term" value="F:5S rRNA binding"/>
    <property type="evidence" value="ECO:0007669"/>
    <property type="project" value="TreeGrafter"/>
</dbReference>
<dbReference type="PANTHER" id="PTHR12899">
    <property type="entry name" value="39S RIBOSOMAL PROTEIN L18, MITOCHONDRIAL"/>
    <property type="match status" value="1"/>
</dbReference>
<comment type="caution">
    <text evidence="4">The sequence shown here is derived from an EMBL/GenBank/DDBJ whole genome shotgun (WGS) entry which is preliminary data.</text>
</comment>
<dbReference type="Proteomes" id="UP001237642">
    <property type="component" value="Unassembled WGS sequence"/>
</dbReference>
<dbReference type="GO" id="GO:0006412">
    <property type="term" value="P:translation"/>
    <property type="evidence" value="ECO:0007669"/>
    <property type="project" value="InterPro"/>
</dbReference>
<organism evidence="4 5">
    <name type="scientific">Heracleum sosnowskyi</name>
    <dbReference type="NCBI Taxonomy" id="360622"/>
    <lineage>
        <taxon>Eukaryota</taxon>
        <taxon>Viridiplantae</taxon>
        <taxon>Streptophyta</taxon>
        <taxon>Embryophyta</taxon>
        <taxon>Tracheophyta</taxon>
        <taxon>Spermatophyta</taxon>
        <taxon>Magnoliopsida</taxon>
        <taxon>eudicotyledons</taxon>
        <taxon>Gunneridae</taxon>
        <taxon>Pentapetalae</taxon>
        <taxon>asterids</taxon>
        <taxon>campanulids</taxon>
        <taxon>Apiales</taxon>
        <taxon>Apiaceae</taxon>
        <taxon>Apioideae</taxon>
        <taxon>apioid superclade</taxon>
        <taxon>Tordylieae</taxon>
        <taxon>Tordyliinae</taxon>
        <taxon>Heracleum</taxon>
    </lineage>
</organism>
<evidence type="ECO:0000256" key="1">
    <source>
        <dbReference type="ARBA" id="ARBA00007116"/>
    </source>
</evidence>
<dbReference type="GO" id="GO:0003735">
    <property type="term" value="F:structural constituent of ribosome"/>
    <property type="evidence" value="ECO:0007669"/>
    <property type="project" value="InterPro"/>
</dbReference>
<dbReference type="PANTHER" id="PTHR12899:SF14">
    <property type="entry name" value="F14B2.25_F14B2.25"/>
    <property type="match status" value="1"/>
</dbReference>
<reference evidence="4" key="2">
    <citation type="submission" date="2023-05" db="EMBL/GenBank/DDBJ databases">
        <authorList>
            <person name="Schelkunov M.I."/>
        </authorList>
    </citation>
    <scope>NUCLEOTIDE SEQUENCE</scope>
    <source>
        <strain evidence="4">Hsosn_3</strain>
        <tissue evidence="4">Leaf</tissue>
    </source>
</reference>
<reference evidence="4" key="1">
    <citation type="submission" date="2023-02" db="EMBL/GenBank/DDBJ databases">
        <title>Genome of toxic invasive species Heracleum sosnowskyi carries increased number of genes despite the absence of recent whole-genome duplications.</title>
        <authorList>
            <person name="Schelkunov M."/>
            <person name="Shtratnikova V."/>
            <person name="Makarenko M."/>
            <person name="Klepikova A."/>
            <person name="Omelchenko D."/>
            <person name="Novikova G."/>
            <person name="Obukhova E."/>
            <person name="Bogdanov V."/>
            <person name="Penin A."/>
            <person name="Logacheva M."/>
        </authorList>
    </citation>
    <scope>NUCLEOTIDE SEQUENCE</scope>
    <source>
        <strain evidence="4">Hsosn_3</strain>
        <tissue evidence="4">Leaf</tissue>
    </source>
</reference>
<sequence>MNTTQKHLLRLVLSCRKITAQVTNPSTDSIVAMASSSELEFMQQYRSKLNRYPRSHHYWDSHVASRIGDKLGLRLKQIGISFVFIRVEEEVSRPVYYRKMVSPFFQSVQRAGIDVEGVGEIGF</sequence>
<keyword evidence="5" id="KW-1185">Reference proteome</keyword>
<gene>
    <name evidence="4" type="ORF">POM88_000115</name>
</gene>
<keyword evidence="3" id="KW-0687">Ribonucleoprotein</keyword>